<dbReference type="PANTHER" id="PTHR23048">
    <property type="entry name" value="MYOSIN LIGHT CHAIN 1, 3"/>
    <property type="match status" value="1"/>
</dbReference>
<evidence type="ECO:0000256" key="8">
    <source>
        <dbReference type="ARBA" id="ARBA00025692"/>
    </source>
</evidence>
<evidence type="ECO:0000256" key="6">
    <source>
        <dbReference type="ARBA" id="ARBA00022837"/>
    </source>
</evidence>
<comment type="function">
    <text evidence="8">Plays a fundamental role in microtubule organizing center structure and function. Component of the infraciliary lattice (ICL) and the ciliary basal bodies.</text>
</comment>
<proteinExistence type="inferred from homology"/>
<dbReference type="OMA" id="YMDVDEL"/>
<comment type="similarity">
    <text evidence="2">Belongs to the centrin family.</text>
</comment>
<dbReference type="GeneID" id="14910201"/>
<evidence type="ECO:0000256" key="4">
    <source>
        <dbReference type="ARBA" id="ARBA00022723"/>
    </source>
</evidence>
<dbReference type="eggNOG" id="KOG0028">
    <property type="taxonomic scope" value="Eukaryota"/>
</dbReference>
<keyword evidence="7" id="KW-0206">Cytoskeleton</keyword>
<sequence length="171" mass="19585">MNKKPIQNSQKPFGNTKQKKPVERPGLTDDEIEEIKEAFNLFDTEGSGKIDPKELKAAMQSLNFHLKNPTIYNMIADLENEGPEIEFEQFLDAITSKLGDKESRDGINKIFELFDDDHSGNINLTNLKRVAKELGETMTPEELQEMLERASQNGKEITPEDFYQIMTKKTF</sequence>
<keyword evidence="4" id="KW-0479">Metal-binding</keyword>
<evidence type="ECO:0000256" key="5">
    <source>
        <dbReference type="ARBA" id="ARBA00022737"/>
    </source>
</evidence>
<keyword evidence="5" id="KW-0677">Repeat</keyword>
<dbReference type="SMART" id="SM00054">
    <property type="entry name" value="EFh"/>
    <property type="match status" value="3"/>
</dbReference>
<dbReference type="FunFam" id="1.10.238.10:FF:000178">
    <property type="entry name" value="Calmodulin-2 A"/>
    <property type="match status" value="1"/>
</dbReference>
<comment type="subcellular location">
    <subcellularLocation>
        <location evidence="1">Cytoplasm</location>
        <location evidence="1">Cytoskeleton</location>
    </subcellularLocation>
</comment>
<feature type="compositionally biased region" description="Polar residues" evidence="9">
    <location>
        <begin position="1"/>
        <end position="16"/>
    </location>
</feature>
<evidence type="ECO:0000256" key="7">
    <source>
        <dbReference type="ARBA" id="ARBA00023212"/>
    </source>
</evidence>
<evidence type="ECO:0000256" key="3">
    <source>
        <dbReference type="ARBA" id="ARBA00022490"/>
    </source>
</evidence>
<evidence type="ECO:0000313" key="11">
    <source>
        <dbReference type="EMBL" id="EGR34017.1"/>
    </source>
</evidence>
<evidence type="ECO:0000313" key="12">
    <source>
        <dbReference type="Proteomes" id="UP000008983"/>
    </source>
</evidence>
<evidence type="ECO:0000259" key="10">
    <source>
        <dbReference type="PROSITE" id="PS50222"/>
    </source>
</evidence>
<dbReference type="InterPro" id="IPR011992">
    <property type="entry name" value="EF-hand-dom_pair"/>
</dbReference>
<feature type="domain" description="EF-hand" evidence="10">
    <location>
        <begin position="102"/>
        <end position="137"/>
    </location>
</feature>
<keyword evidence="12" id="KW-1185">Reference proteome</keyword>
<evidence type="ECO:0000256" key="9">
    <source>
        <dbReference type="SAM" id="MobiDB-lite"/>
    </source>
</evidence>
<gene>
    <name evidence="11" type="ORF">IMG5_027150</name>
</gene>
<dbReference type="STRING" id="857967.G0QL88"/>
<evidence type="ECO:0000256" key="1">
    <source>
        <dbReference type="ARBA" id="ARBA00004245"/>
    </source>
</evidence>
<dbReference type="SUPFAM" id="SSF47473">
    <property type="entry name" value="EF-hand"/>
    <property type="match status" value="1"/>
</dbReference>
<dbReference type="EMBL" id="GL983233">
    <property type="protein sequence ID" value="EGR34017.1"/>
    <property type="molecule type" value="Genomic_DNA"/>
</dbReference>
<dbReference type="AlphaFoldDB" id="G0QL88"/>
<dbReference type="Proteomes" id="UP000008983">
    <property type="component" value="Unassembled WGS sequence"/>
</dbReference>
<dbReference type="Pfam" id="PF13405">
    <property type="entry name" value="EF-hand_6"/>
    <property type="match status" value="1"/>
</dbReference>
<feature type="region of interest" description="Disordered" evidence="9">
    <location>
        <begin position="1"/>
        <end position="29"/>
    </location>
</feature>
<organism evidence="11 12">
    <name type="scientific">Ichthyophthirius multifiliis</name>
    <name type="common">White spot disease agent</name>
    <name type="synonym">Ich</name>
    <dbReference type="NCBI Taxonomy" id="5932"/>
    <lineage>
        <taxon>Eukaryota</taxon>
        <taxon>Sar</taxon>
        <taxon>Alveolata</taxon>
        <taxon>Ciliophora</taxon>
        <taxon>Intramacronucleata</taxon>
        <taxon>Oligohymenophorea</taxon>
        <taxon>Hymenostomatida</taxon>
        <taxon>Ophryoglenina</taxon>
        <taxon>Ichthyophthirius</taxon>
    </lineage>
</organism>
<dbReference type="OrthoDB" id="302480at2759"/>
<reference evidence="11 12" key="1">
    <citation type="submission" date="2011-07" db="EMBL/GenBank/DDBJ databases">
        <authorList>
            <person name="Coyne R."/>
            <person name="Brami D."/>
            <person name="Johnson J."/>
            <person name="Hostetler J."/>
            <person name="Hannick L."/>
            <person name="Clark T."/>
            <person name="Cassidy-Hanley D."/>
            <person name="Inman J."/>
        </authorList>
    </citation>
    <scope>NUCLEOTIDE SEQUENCE [LARGE SCALE GENOMIC DNA]</scope>
    <source>
        <strain evidence="11 12">G5</strain>
    </source>
</reference>
<dbReference type="InterPro" id="IPR002048">
    <property type="entry name" value="EF_hand_dom"/>
</dbReference>
<dbReference type="PROSITE" id="PS50222">
    <property type="entry name" value="EF_HAND_2"/>
    <property type="match status" value="2"/>
</dbReference>
<protein>
    <recommendedName>
        <fullName evidence="10">EF-hand domain-containing protein</fullName>
    </recommendedName>
</protein>
<feature type="domain" description="EF-hand" evidence="10">
    <location>
        <begin position="30"/>
        <end position="65"/>
    </location>
</feature>
<keyword evidence="3" id="KW-0963">Cytoplasm</keyword>
<dbReference type="RefSeq" id="XP_004039321.1">
    <property type="nucleotide sequence ID" value="XM_004039273.1"/>
</dbReference>
<evidence type="ECO:0000256" key="2">
    <source>
        <dbReference type="ARBA" id="ARBA00005253"/>
    </source>
</evidence>
<dbReference type="PANTHER" id="PTHR23048:SF59">
    <property type="entry name" value="EF-HAND SUPERFAMILY PROTEIN"/>
    <property type="match status" value="1"/>
</dbReference>
<dbReference type="InParanoid" id="G0QL88"/>
<name>G0QL88_ICHMU</name>
<dbReference type="Gene3D" id="1.10.238.10">
    <property type="entry name" value="EF-hand"/>
    <property type="match status" value="2"/>
</dbReference>
<accession>G0QL88</accession>
<keyword evidence="6" id="KW-0106">Calcium</keyword>
<dbReference type="GO" id="GO:0005509">
    <property type="term" value="F:calcium ion binding"/>
    <property type="evidence" value="ECO:0007669"/>
    <property type="project" value="InterPro"/>
</dbReference>
<dbReference type="InterPro" id="IPR050230">
    <property type="entry name" value="CALM/Myosin/TropC-like"/>
</dbReference>
<dbReference type="GO" id="GO:0016460">
    <property type="term" value="C:myosin II complex"/>
    <property type="evidence" value="ECO:0007669"/>
    <property type="project" value="TreeGrafter"/>
</dbReference>
<dbReference type="Pfam" id="PF13499">
    <property type="entry name" value="EF-hand_7"/>
    <property type="match status" value="1"/>
</dbReference>